<dbReference type="GO" id="GO:0016579">
    <property type="term" value="P:protein deubiquitination"/>
    <property type="evidence" value="ECO:0007669"/>
    <property type="project" value="InterPro"/>
</dbReference>
<feature type="repeat" description="WD" evidence="3">
    <location>
        <begin position="1351"/>
        <end position="1392"/>
    </location>
</feature>
<feature type="repeat" description="WD" evidence="3">
    <location>
        <begin position="1306"/>
        <end position="1350"/>
    </location>
</feature>
<dbReference type="Pfam" id="PF00443">
    <property type="entry name" value="UCH"/>
    <property type="match status" value="1"/>
</dbReference>
<dbReference type="InterPro" id="IPR028889">
    <property type="entry name" value="USP"/>
</dbReference>
<dbReference type="Gene3D" id="2.130.10.10">
    <property type="entry name" value="YVTN repeat-like/Quinoprotein amine dehydrogenase"/>
    <property type="match status" value="5"/>
</dbReference>
<keyword evidence="2" id="KW-0677">Repeat</keyword>
<dbReference type="Gene3D" id="2.60.210.10">
    <property type="entry name" value="Apoptosis, Tumor Necrosis Factor Receptor Associated Protein 2, Chain A"/>
    <property type="match status" value="1"/>
</dbReference>
<dbReference type="SUPFAM" id="SSF53167">
    <property type="entry name" value="Purine and uridine phosphorylases"/>
    <property type="match status" value="1"/>
</dbReference>
<feature type="repeat" description="WD" evidence="3">
    <location>
        <begin position="1055"/>
        <end position="1096"/>
    </location>
</feature>
<dbReference type="InterPro" id="IPR001680">
    <property type="entry name" value="WD40_rpt"/>
</dbReference>
<feature type="repeat" description="WD" evidence="3">
    <location>
        <begin position="1139"/>
        <end position="1174"/>
    </location>
</feature>
<name>A0A0D2J2C6_9EURO</name>
<dbReference type="InterPro" id="IPR038765">
    <property type="entry name" value="Papain-like_cys_pep_sf"/>
</dbReference>
<evidence type="ECO:0000313" key="7">
    <source>
        <dbReference type="Proteomes" id="UP000053617"/>
    </source>
</evidence>
<dbReference type="InterPro" id="IPR056884">
    <property type="entry name" value="NPHP3-like_N"/>
</dbReference>
<dbReference type="PROSITE" id="PS50235">
    <property type="entry name" value="USP_3"/>
    <property type="match status" value="1"/>
</dbReference>
<dbReference type="RefSeq" id="XP_013270181.1">
    <property type="nucleotide sequence ID" value="XM_013414727.1"/>
</dbReference>
<dbReference type="PANTHER" id="PTHR19879:SF9">
    <property type="entry name" value="TRANSCRIPTION INITIATION FACTOR TFIID SUBUNIT 5"/>
    <property type="match status" value="1"/>
</dbReference>
<keyword evidence="1 3" id="KW-0853">WD repeat</keyword>
<dbReference type="EMBL" id="KN847479">
    <property type="protein sequence ID" value="KIX03045.1"/>
    <property type="molecule type" value="Genomic_DNA"/>
</dbReference>
<dbReference type="VEuPathDB" id="FungiDB:Z518_06595"/>
<dbReference type="InterPro" id="IPR002083">
    <property type="entry name" value="MATH/TRAF_dom"/>
</dbReference>
<dbReference type="Pfam" id="PF24883">
    <property type="entry name" value="NPHP3_N"/>
    <property type="match status" value="1"/>
</dbReference>
<dbReference type="InterPro" id="IPR015943">
    <property type="entry name" value="WD40/YVTN_repeat-like_dom_sf"/>
</dbReference>
<dbReference type="SMART" id="SM00320">
    <property type="entry name" value="WD40"/>
    <property type="match status" value="13"/>
</dbReference>
<dbReference type="InterPro" id="IPR001394">
    <property type="entry name" value="Peptidase_C19_UCH"/>
</dbReference>
<evidence type="ECO:0000256" key="2">
    <source>
        <dbReference type="ARBA" id="ARBA00022737"/>
    </source>
</evidence>
<evidence type="ECO:0000256" key="3">
    <source>
        <dbReference type="PROSITE-ProRule" id="PRU00221"/>
    </source>
</evidence>
<dbReference type="Gene3D" id="3.90.70.10">
    <property type="entry name" value="Cysteine proteinases"/>
    <property type="match status" value="1"/>
</dbReference>
<proteinExistence type="predicted"/>
<feature type="repeat" description="WD" evidence="3">
    <location>
        <begin position="1222"/>
        <end position="1263"/>
    </location>
</feature>
<dbReference type="InterPro" id="IPR008974">
    <property type="entry name" value="TRAF-like"/>
</dbReference>
<dbReference type="OrthoDB" id="1577640at2759"/>
<dbReference type="InterPro" id="IPR027417">
    <property type="entry name" value="P-loop_NTPase"/>
</dbReference>
<dbReference type="Gene3D" id="3.40.50.300">
    <property type="entry name" value="P-loop containing nucleotide triphosphate hydrolases"/>
    <property type="match status" value="1"/>
</dbReference>
<dbReference type="PROSITE" id="PS50294">
    <property type="entry name" value="WD_REPEATS_REGION"/>
    <property type="match status" value="9"/>
</dbReference>
<dbReference type="Gene3D" id="3.40.50.1580">
    <property type="entry name" value="Nucleoside phosphorylase domain"/>
    <property type="match status" value="1"/>
</dbReference>
<dbReference type="PROSITE" id="PS00678">
    <property type="entry name" value="WD_REPEATS_1"/>
    <property type="match status" value="4"/>
</dbReference>
<accession>A0A0D2J2C6</accession>
<evidence type="ECO:0000313" key="6">
    <source>
        <dbReference type="EMBL" id="KIX03045.1"/>
    </source>
</evidence>
<dbReference type="SUPFAM" id="SSF54001">
    <property type="entry name" value="Cysteine proteinases"/>
    <property type="match status" value="1"/>
</dbReference>
<dbReference type="InterPro" id="IPR020472">
    <property type="entry name" value="WD40_PAC1"/>
</dbReference>
<dbReference type="STRING" id="1442369.A0A0D2J2C6"/>
<dbReference type="PANTHER" id="PTHR19879">
    <property type="entry name" value="TRANSCRIPTION INITIATION FACTOR TFIID"/>
    <property type="match status" value="1"/>
</dbReference>
<feature type="repeat" description="WD" evidence="3">
    <location>
        <begin position="881"/>
        <end position="922"/>
    </location>
</feature>
<feature type="repeat" description="WD" evidence="3">
    <location>
        <begin position="1264"/>
        <end position="1305"/>
    </location>
</feature>
<dbReference type="GeneID" id="25294666"/>
<dbReference type="SUPFAM" id="SSF52540">
    <property type="entry name" value="P-loop containing nucleoside triphosphate hydrolases"/>
    <property type="match status" value="1"/>
</dbReference>
<feature type="repeat" description="WD" evidence="3">
    <location>
        <begin position="1013"/>
        <end position="1046"/>
    </location>
</feature>
<feature type="repeat" description="WD" evidence="3">
    <location>
        <begin position="942"/>
        <end position="974"/>
    </location>
</feature>
<sequence length="2068" mass="231960">MKQRRLQPEDYRIGWICALPIELQAASEMLDEEHHDLPRDANHPNIYTLGRVNHHNIVIVCLPAGQIGPSSAATVVGQMKSKFPLMEHMLMFNMTSAIPSQFSSLRDKAGSDFLFESTYEHTGGTACDVCSGDRLVFRRERENEDVVVHYGTIGSGSQVIRDGVTRDKLSSEPGGVLCFEMEAAGVMSRFPCLVIRGICDYADSHKNKTWQPYAAATAAAFAKVLLSVIPAADVRRLNYGPESDWDKLLPIASEATFNSYEKRHHSFCLPDTRVAVLDEIYAWADGDSEQRIFWLNGMAGTGKSTIARTVARKCYEVKRLGGSFFFSRSVGDVSHTGKFCTTIAWQLANAFPALHTLIHAAIMENRDIANQTLRDQWYQLILQPLSNFSKNTSQPSLIIAIDALDECDGASDVRLLLRLIAEANGIMKFRIFITSRPDTPIRLGFRALPGILYHDLILHDISRAIVDHDIRMFLDAQFKAIREDSEYPLADWPEKGTVDILVQKGGGLFIYAATICRFITTNEKWPPRRLLEIFLTPLRPDLSRANVRQIPLASPTSELDAMYTQILMNSFMGVTQDEEELSLEFKQIVGSIVLLSEPLSPAALGTLLDIDEETVYVRLRDLRSVIRVQDDRNSPVRLLHPSFRDFLLDNGRCKDPLFQVDERKGHQFLARCCLNQLSSPAGLKRDICGLEWPGTLIEDVDRSEVAGKLPTELQYACRYWVQHLQHGEQPLDDNGGVYAFLQQHLLHWLESLGLIGNLSDSVKMVIALQSMVALIHDARRFILYNRPIIEKAPLQLYSGALVFAPQTSVIRRQFLDQAFQCIHHLPEVEEYWCSAIMTLEGYTTTIWSLVFSPDSQLLASTSANNIVKLSHTATGALSMTFEGHSDWVFAMTFSPDGKLLASASDDGTVKLWDVEIGELHKTLSEATYCSPLKAPVTRGSASVAFSPDGQLFASAAPDRTIRLWNPRTGLLLSTFTGICPIVFSPDSQLLTSVPADKVVSLRNASTGVLSLTLEGHLNWVVAVAFSPDGRLFASASCDTTIKLWNLAVGACCNTLQGHSDWGPTVSFLQDGQLLASTTPSGTVELWDVKTGELRRTLKARHVTFSPNGQLLACTPYDFMKGGSTIQLWDIETGELRETLKGHSCSVGPLAFSPNGQLLASGSEDETVRLWDLRTRTLQGHQHHSARVSAVAFSLDGKLLVSASLDGTVKLWDSGTGVLIDTFKGHSKSVFDIAFSSTGELLATASSDNSVILWNLKLRMLIHTLLGHSSSVFDVAFSSDCRLLASASDDKTVRLWDVENGVPYDSPYHHPGQVTTVAFSPNGQLLASVSAGTGPPTVRIWDLSSRSVLGTFTERTRAIWAMAFSPNGELLVSTSYNKEVMLWPIRSGRMIKRIFVGCEIRELSFSSDGSLINTDRGALELRSLQHSNDEPFSIQSCLYIKDRWIALGTKNVLWLPHDYRAARSAVQSDTVVLRHASGRFSLVKFDLDAIVRMDLASQESRVFKHRLAKRKMASKESELYVDGIYIPCKKMNKETARHDSPPQERYGQSQRIPPTTIQHPSLFASSLEIIPRFGRTDFLGMLDQGCDTSAYTVGECYQTWHKQNLKELQRWECNPVFKCDGSSWRITFYPFGYHKDHMSLHPQLVDDRMEPENSYVCVQFALILWSPSQSFKFAPPVANHRFNICEEDWGLLFQQHPWEDLQDSPGVENEEVNITAHVRVVKDPRCVLRPSTQTYNSKKETGMVGLINQGATGSINTILQSLYFINAFRKAVYQIPTEKTATADIAWALQRLFLSLQTSNTPVSTRELTNSFCWDWKECFKQRDAFNLLNELIARLEKRIKGTPVEDAPSDLFFGKQKTYIRCVHVELESSRLEQFFSLGLHVGGCRSLDASFREFIKIEWVHKYYTGQRYGFQDATKGIVFEMLPPVLFLRLNRFRYDVDRDALTILHDYYEFPEEFDAAPYLSARARDFGPWTYLLVSVIVREGDDIDDGYYYAFLRPTKDGSFYKFYNDRVTPAALKDVTEANFGGNQNKRHVSPAILIYIRKSRLDDVFDGAAKHNASDQDCGIV</sequence>
<dbReference type="InterPro" id="IPR019775">
    <property type="entry name" value="WD40_repeat_CS"/>
</dbReference>
<dbReference type="GO" id="GO:0004843">
    <property type="term" value="F:cysteine-type deubiquitinase activity"/>
    <property type="evidence" value="ECO:0007669"/>
    <property type="project" value="InterPro"/>
</dbReference>
<dbReference type="Pfam" id="PF00400">
    <property type="entry name" value="WD40"/>
    <property type="match status" value="11"/>
</dbReference>
<reference evidence="6 7" key="1">
    <citation type="submission" date="2015-01" db="EMBL/GenBank/DDBJ databases">
        <title>The Genome Sequence of Rhinocladiella mackenzie CBS 650.93.</title>
        <authorList>
            <consortium name="The Broad Institute Genomics Platform"/>
            <person name="Cuomo C."/>
            <person name="de Hoog S."/>
            <person name="Gorbushina A."/>
            <person name="Stielow B."/>
            <person name="Teixiera M."/>
            <person name="Abouelleil A."/>
            <person name="Chapman S.B."/>
            <person name="Priest M."/>
            <person name="Young S.K."/>
            <person name="Wortman J."/>
            <person name="Nusbaum C."/>
            <person name="Birren B."/>
        </authorList>
    </citation>
    <scope>NUCLEOTIDE SEQUENCE [LARGE SCALE GENOMIC DNA]</scope>
    <source>
        <strain evidence="6 7">CBS 650.93</strain>
    </source>
</reference>
<dbReference type="SUPFAM" id="SSF49599">
    <property type="entry name" value="TRAF domain-like"/>
    <property type="match status" value="1"/>
</dbReference>
<dbReference type="CDD" id="cd00200">
    <property type="entry name" value="WD40"/>
    <property type="match status" value="2"/>
</dbReference>
<feature type="domain" description="USP" evidence="5">
    <location>
        <begin position="1743"/>
        <end position="2045"/>
    </location>
</feature>
<evidence type="ECO:0000259" key="5">
    <source>
        <dbReference type="PROSITE" id="PS50235"/>
    </source>
</evidence>
<keyword evidence="7" id="KW-1185">Reference proteome</keyword>
<dbReference type="PROSITE" id="PS50082">
    <property type="entry name" value="WD_REPEATS_2"/>
    <property type="match status" value="10"/>
</dbReference>
<dbReference type="PRINTS" id="PR00320">
    <property type="entry name" value="GPROTEINBRPT"/>
</dbReference>
<dbReference type="InterPro" id="IPR036322">
    <property type="entry name" value="WD40_repeat_dom_sf"/>
</dbReference>
<feature type="repeat" description="WD" evidence="3">
    <location>
        <begin position="1180"/>
        <end position="1221"/>
    </location>
</feature>
<dbReference type="HOGENOM" id="CLU_000288_6_16_1"/>
<dbReference type="SUPFAM" id="SSF50978">
    <property type="entry name" value="WD40 repeat-like"/>
    <property type="match status" value="3"/>
</dbReference>
<evidence type="ECO:0000259" key="4">
    <source>
        <dbReference type="PROSITE" id="PS50144"/>
    </source>
</evidence>
<dbReference type="InterPro" id="IPR035994">
    <property type="entry name" value="Nucleoside_phosphorylase_sf"/>
</dbReference>
<organism evidence="6 7">
    <name type="scientific">Rhinocladiella mackenziei CBS 650.93</name>
    <dbReference type="NCBI Taxonomy" id="1442369"/>
    <lineage>
        <taxon>Eukaryota</taxon>
        <taxon>Fungi</taxon>
        <taxon>Dikarya</taxon>
        <taxon>Ascomycota</taxon>
        <taxon>Pezizomycotina</taxon>
        <taxon>Eurotiomycetes</taxon>
        <taxon>Chaetothyriomycetidae</taxon>
        <taxon>Chaetothyriales</taxon>
        <taxon>Herpotrichiellaceae</taxon>
        <taxon>Rhinocladiella</taxon>
    </lineage>
</organism>
<dbReference type="Proteomes" id="UP000053617">
    <property type="component" value="Unassembled WGS sequence"/>
</dbReference>
<dbReference type="GO" id="GO:0009116">
    <property type="term" value="P:nucleoside metabolic process"/>
    <property type="evidence" value="ECO:0007669"/>
    <property type="project" value="InterPro"/>
</dbReference>
<gene>
    <name evidence="6" type="ORF">Z518_06595</name>
</gene>
<evidence type="ECO:0000256" key="1">
    <source>
        <dbReference type="ARBA" id="ARBA00022574"/>
    </source>
</evidence>
<dbReference type="PROSITE" id="PS50144">
    <property type="entry name" value="MATH"/>
    <property type="match status" value="1"/>
</dbReference>
<protein>
    <submittedName>
        <fullName evidence="6">Rhinocladiella mackenziei CBS 650.93 unplaced genomic scaffold supercont1.5, whole genome shotgun sequence</fullName>
    </submittedName>
</protein>
<feature type="domain" description="MATH" evidence="4">
    <location>
        <begin position="1594"/>
        <end position="1717"/>
    </location>
</feature>